<dbReference type="Proteomes" id="UP001207294">
    <property type="component" value="Unassembled WGS sequence"/>
</dbReference>
<evidence type="ECO:0000313" key="1">
    <source>
        <dbReference type="EMBL" id="MCV4379121.1"/>
    </source>
</evidence>
<keyword evidence="2" id="KW-1185">Reference proteome</keyword>
<dbReference type="InterPro" id="IPR009241">
    <property type="entry name" value="HigB-like"/>
</dbReference>
<reference evidence="1 2" key="1">
    <citation type="submission" date="2022-10" db="EMBL/GenBank/DDBJ databases">
        <title>Characterization of Pseudomonas capsici strains from pepper and tomato in Georgia.</title>
        <authorList>
            <person name="Zhao M."/>
            <person name="Dutta B."/>
        </authorList>
    </citation>
    <scope>NUCLEOTIDE SEQUENCE [LARGE SCALE GENOMIC DNA]</scope>
    <source>
        <strain evidence="1 2">Pc20-5</strain>
    </source>
</reference>
<organism evidence="1 2">
    <name type="scientific">Pseudomonas capsici</name>
    <dbReference type="NCBI Taxonomy" id="2810614"/>
    <lineage>
        <taxon>Bacteria</taxon>
        <taxon>Pseudomonadati</taxon>
        <taxon>Pseudomonadota</taxon>
        <taxon>Gammaproteobacteria</taxon>
        <taxon>Pseudomonadales</taxon>
        <taxon>Pseudomonadaceae</taxon>
        <taxon>Pseudomonas</taxon>
    </lineage>
</organism>
<proteinExistence type="predicted"/>
<evidence type="ECO:0000313" key="2">
    <source>
        <dbReference type="Proteomes" id="UP001207294"/>
    </source>
</evidence>
<dbReference type="GeneID" id="93560916"/>
<dbReference type="EMBL" id="JAOXML010000022">
    <property type="protein sequence ID" value="MCV4379121.1"/>
    <property type="molecule type" value="Genomic_DNA"/>
</dbReference>
<gene>
    <name evidence="1" type="ORF">OH718_21190</name>
</gene>
<comment type="caution">
    <text evidence="1">The sequence shown here is derived from an EMBL/GenBank/DDBJ whole genome shotgun (WGS) entry which is preliminary data.</text>
</comment>
<dbReference type="Pfam" id="PF05973">
    <property type="entry name" value="Gp49"/>
    <property type="match status" value="1"/>
</dbReference>
<protein>
    <submittedName>
        <fullName evidence="1">Type II toxin-antitoxin system RelE/ParE family toxin</fullName>
    </submittedName>
</protein>
<name>A0ABT3C1Y4_9PSED</name>
<sequence>MKPLKFLGDSLDQLRGFPQAAQSMAGFQLDCIQRGIEPDDWKPMKIIGPGVREIRVREASGAFRVIYLATLPSAVYVLHAFRKKTQKTEKQDIDLAAKRLRDLMRG</sequence>
<accession>A0ABT3C1Y4</accession>
<dbReference type="RefSeq" id="WP_200998281.1">
    <property type="nucleotide sequence ID" value="NZ_JAFGZD010000004.1"/>
</dbReference>